<evidence type="ECO:0000313" key="8">
    <source>
        <dbReference type="Proteomes" id="UP000298781"/>
    </source>
</evidence>
<accession>A0A4D7ART7</accession>
<dbReference type="GO" id="GO:0003995">
    <property type="term" value="F:acyl-CoA dehydrogenase activity"/>
    <property type="evidence" value="ECO:0007669"/>
    <property type="project" value="TreeGrafter"/>
</dbReference>
<dbReference type="Gene3D" id="1.10.540.10">
    <property type="entry name" value="Acyl-CoA dehydrogenase/oxidase, N-terminal domain"/>
    <property type="match status" value="1"/>
</dbReference>
<dbReference type="OrthoDB" id="2986495at2"/>
<feature type="domain" description="Acyl-CoA dehydrogenase/oxidase N-terminal" evidence="6">
    <location>
        <begin position="23"/>
        <end position="118"/>
    </location>
</feature>
<dbReference type="InterPro" id="IPR037069">
    <property type="entry name" value="AcylCoA_DH/ox_N_sf"/>
</dbReference>
<keyword evidence="8" id="KW-1185">Reference proteome</keyword>
<keyword evidence="3" id="KW-0285">Flavoprotein</keyword>
<evidence type="ECO:0000256" key="1">
    <source>
        <dbReference type="ARBA" id="ARBA00001974"/>
    </source>
</evidence>
<evidence type="ECO:0000259" key="5">
    <source>
        <dbReference type="Pfam" id="PF00441"/>
    </source>
</evidence>
<gene>
    <name evidence="7" type="ORF">E8M01_05210</name>
</gene>
<dbReference type="PANTHER" id="PTHR43884:SF12">
    <property type="entry name" value="ISOVALERYL-COA DEHYDROGENASE, MITOCHONDRIAL-RELATED"/>
    <property type="match status" value="1"/>
</dbReference>
<dbReference type="GO" id="GO:0050660">
    <property type="term" value="F:flavin adenine dinucleotide binding"/>
    <property type="evidence" value="ECO:0007669"/>
    <property type="project" value="InterPro"/>
</dbReference>
<evidence type="ECO:0000256" key="4">
    <source>
        <dbReference type="ARBA" id="ARBA00022827"/>
    </source>
</evidence>
<evidence type="ECO:0000256" key="3">
    <source>
        <dbReference type="ARBA" id="ARBA00022630"/>
    </source>
</evidence>
<comment type="cofactor">
    <cofactor evidence="1">
        <name>FAD</name>
        <dbReference type="ChEBI" id="CHEBI:57692"/>
    </cofactor>
</comment>
<evidence type="ECO:0000313" key="7">
    <source>
        <dbReference type="EMBL" id="QCI63689.1"/>
    </source>
</evidence>
<dbReference type="InterPro" id="IPR009100">
    <property type="entry name" value="AcylCoA_DH/oxidase_NM_dom_sf"/>
</dbReference>
<dbReference type="PIRSF" id="PIRSF016578">
    <property type="entry name" value="HsaA"/>
    <property type="match status" value="1"/>
</dbReference>
<dbReference type="InterPro" id="IPR046373">
    <property type="entry name" value="Acyl-CoA_Oxase/DH_mid-dom_sf"/>
</dbReference>
<dbReference type="Pfam" id="PF02771">
    <property type="entry name" value="Acyl-CoA_dh_N"/>
    <property type="match status" value="1"/>
</dbReference>
<dbReference type="Gene3D" id="1.20.140.10">
    <property type="entry name" value="Butyryl-CoA Dehydrogenase, subunit A, domain 3"/>
    <property type="match status" value="1"/>
</dbReference>
<dbReference type="EMBL" id="CP039690">
    <property type="protein sequence ID" value="QCI63689.1"/>
    <property type="molecule type" value="Genomic_DNA"/>
</dbReference>
<evidence type="ECO:0000256" key="2">
    <source>
        <dbReference type="ARBA" id="ARBA00009347"/>
    </source>
</evidence>
<proteinExistence type="inferred from homology"/>
<name>A0A4D7ART7_9HYPH</name>
<organism evidence="7 8">
    <name type="scientific">Phreatobacter stygius</name>
    <dbReference type="NCBI Taxonomy" id="1940610"/>
    <lineage>
        <taxon>Bacteria</taxon>
        <taxon>Pseudomonadati</taxon>
        <taxon>Pseudomonadota</taxon>
        <taxon>Alphaproteobacteria</taxon>
        <taxon>Hyphomicrobiales</taxon>
        <taxon>Phreatobacteraceae</taxon>
        <taxon>Phreatobacter</taxon>
    </lineage>
</organism>
<protein>
    <submittedName>
        <fullName evidence="7">Acyl-CoA dehydrogenase</fullName>
    </submittedName>
</protein>
<keyword evidence="4" id="KW-0274">FAD</keyword>
<dbReference type="Proteomes" id="UP000298781">
    <property type="component" value="Chromosome"/>
</dbReference>
<dbReference type="Pfam" id="PF00441">
    <property type="entry name" value="Acyl-CoA_dh_1"/>
    <property type="match status" value="1"/>
</dbReference>
<reference evidence="7 8" key="1">
    <citation type="submission" date="2019-04" db="EMBL/GenBank/DDBJ databases">
        <title>Phreatobacter aquaticus sp. nov.</title>
        <authorList>
            <person name="Choi A."/>
        </authorList>
    </citation>
    <scope>NUCLEOTIDE SEQUENCE [LARGE SCALE GENOMIC DNA]</scope>
    <source>
        <strain evidence="7 8">KCTC 52518</strain>
    </source>
</reference>
<dbReference type="SUPFAM" id="SSF47203">
    <property type="entry name" value="Acyl-CoA dehydrogenase C-terminal domain-like"/>
    <property type="match status" value="1"/>
</dbReference>
<dbReference type="KEGG" id="pstg:E8M01_05210"/>
<sequence>MLDAIGSDGAQGATTLAARMKAVAAVAAEAADQVDRDARFPREAADALRQQRLLGIMVPREHGGEGVGFGEIAELCAILGASCAAAGMVFAMHQIKTASLVHHGGASVWHRDFMTRLARDQLLLASSTSEAGIGGDLRNSVCSVVPDGDHVTLEKDAIVISYALDADAILATARRAPEAASSDQVLLVIERAQADLVQTSTWDTLGMRGTTSHGFKLTARVPAAQVFPKPFAEIAAQSMLASSHLFWSGLWFGIAAGALSKAQAFVRAAARKAPTVAPPGATRLAAAAAELASLKALVRDGIARFERARRHDDELNSMAFAIAMNAVKVQASEKAVGIVQQALIVVGIQGYKNDTPFAVGRHLRDILSAPLMIANDRIMANTSTMLLMSRLDADLEG</sequence>
<dbReference type="RefSeq" id="WP_136959146.1">
    <property type="nucleotide sequence ID" value="NZ_CP039690.1"/>
</dbReference>
<dbReference type="InterPro" id="IPR013786">
    <property type="entry name" value="AcylCoA_DH/ox_N"/>
</dbReference>
<comment type="similarity">
    <text evidence="2">Belongs to the acyl-CoA dehydrogenase family.</text>
</comment>
<feature type="domain" description="Acyl-CoA dehydrogenase/oxidase C-terminal" evidence="5">
    <location>
        <begin position="243"/>
        <end position="371"/>
    </location>
</feature>
<dbReference type="Gene3D" id="2.40.110.10">
    <property type="entry name" value="Butyryl-CoA Dehydrogenase, subunit A, domain 2"/>
    <property type="match status" value="1"/>
</dbReference>
<dbReference type="SUPFAM" id="SSF56645">
    <property type="entry name" value="Acyl-CoA dehydrogenase NM domain-like"/>
    <property type="match status" value="1"/>
</dbReference>
<dbReference type="PANTHER" id="PTHR43884">
    <property type="entry name" value="ACYL-COA DEHYDROGENASE"/>
    <property type="match status" value="1"/>
</dbReference>
<dbReference type="InterPro" id="IPR009075">
    <property type="entry name" value="AcylCo_DH/oxidase_C"/>
</dbReference>
<dbReference type="AlphaFoldDB" id="A0A4D7ART7"/>
<evidence type="ECO:0000259" key="6">
    <source>
        <dbReference type="Pfam" id="PF02771"/>
    </source>
</evidence>
<dbReference type="InterPro" id="IPR036250">
    <property type="entry name" value="AcylCo_DH-like_C"/>
</dbReference>